<reference evidence="3 4" key="1">
    <citation type="submission" date="2006-12" db="EMBL/GenBank/DDBJ databases">
        <title>Complete sequence of Chlorobium phaeobacteroides DSM 266.</title>
        <authorList>
            <consortium name="US DOE Joint Genome Institute"/>
            <person name="Copeland A."/>
            <person name="Lucas S."/>
            <person name="Lapidus A."/>
            <person name="Barry K."/>
            <person name="Detter J.C."/>
            <person name="Glavina del Rio T."/>
            <person name="Hammon N."/>
            <person name="Israni S."/>
            <person name="Pitluck S."/>
            <person name="Goltsman E."/>
            <person name="Schmutz J."/>
            <person name="Larimer F."/>
            <person name="Land M."/>
            <person name="Hauser L."/>
            <person name="Mikhailova N."/>
            <person name="Li T."/>
            <person name="Overmann J."/>
            <person name="Bryant D.A."/>
            <person name="Richardson P."/>
        </authorList>
    </citation>
    <scope>NUCLEOTIDE SEQUENCE [LARGE SCALE GENOMIC DNA]</scope>
    <source>
        <strain evidence="3 4">DSM 266</strain>
    </source>
</reference>
<dbReference type="PROSITE" id="PS51379">
    <property type="entry name" value="4FE4S_FER_2"/>
    <property type="match status" value="1"/>
</dbReference>
<dbReference type="InterPro" id="IPR036188">
    <property type="entry name" value="FAD/NAD-bd_sf"/>
</dbReference>
<dbReference type="EMBL" id="CP000492">
    <property type="protein sequence ID" value="ABL64471.1"/>
    <property type="molecule type" value="Genomic_DNA"/>
</dbReference>
<feature type="domain" description="2Fe-2S ferredoxin-type" evidence="1">
    <location>
        <begin position="2"/>
        <end position="80"/>
    </location>
</feature>
<dbReference type="NCBIfam" id="NF009454">
    <property type="entry name" value="PRK12814.1"/>
    <property type="match status" value="1"/>
</dbReference>
<dbReference type="InterPro" id="IPR023753">
    <property type="entry name" value="FAD/NAD-binding_dom"/>
</dbReference>
<evidence type="ECO:0000259" key="1">
    <source>
        <dbReference type="PROSITE" id="PS51085"/>
    </source>
</evidence>
<dbReference type="SUPFAM" id="SSF51971">
    <property type="entry name" value="Nucleotide-binding domain"/>
    <property type="match status" value="1"/>
</dbReference>
<dbReference type="AlphaFoldDB" id="A1BDJ4"/>
<dbReference type="PROSITE" id="PS51085">
    <property type="entry name" value="2FE2S_FER_2"/>
    <property type="match status" value="1"/>
</dbReference>
<dbReference type="GO" id="GO:0051536">
    <property type="term" value="F:iron-sulfur cluster binding"/>
    <property type="evidence" value="ECO:0007669"/>
    <property type="project" value="InterPro"/>
</dbReference>
<dbReference type="Pfam" id="PF14691">
    <property type="entry name" value="Fer4_20"/>
    <property type="match status" value="1"/>
</dbReference>
<evidence type="ECO:0000313" key="4">
    <source>
        <dbReference type="Proteomes" id="UP000008701"/>
    </source>
</evidence>
<dbReference type="Proteomes" id="UP000008701">
    <property type="component" value="Chromosome"/>
</dbReference>
<dbReference type="PANTHER" id="PTHR42783:SF3">
    <property type="entry name" value="GLUTAMATE SYNTHASE [NADPH] SMALL CHAIN-RELATED"/>
    <property type="match status" value="1"/>
</dbReference>
<dbReference type="Gene3D" id="3.10.20.740">
    <property type="match status" value="1"/>
</dbReference>
<dbReference type="SUPFAM" id="SSF54292">
    <property type="entry name" value="2Fe-2S ferredoxin-like"/>
    <property type="match status" value="1"/>
</dbReference>
<dbReference type="STRING" id="290317.Cpha266_0413"/>
<accession>A1BDJ4</accession>
<dbReference type="PRINTS" id="PR00419">
    <property type="entry name" value="ADXRDTASE"/>
</dbReference>
<dbReference type="InterPro" id="IPR028261">
    <property type="entry name" value="DPD_II"/>
</dbReference>
<dbReference type="OrthoDB" id="596405at2"/>
<dbReference type="Pfam" id="PF07992">
    <property type="entry name" value="Pyr_redox_2"/>
    <property type="match status" value="1"/>
</dbReference>
<dbReference type="InterPro" id="IPR036010">
    <property type="entry name" value="2Fe-2S_ferredoxin-like_sf"/>
</dbReference>
<feature type="domain" description="4Fe-4S ferredoxin-type" evidence="2">
    <location>
        <begin position="609"/>
        <end position="638"/>
    </location>
</feature>
<dbReference type="Pfam" id="PF13510">
    <property type="entry name" value="Fer2_4"/>
    <property type="match status" value="1"/>
</dbReference>
<dbReference type="InterPro" id="IPR001041">
    <property type="entry name" value="2Fe-2S_ferredoxin-type"/>
</dbReference>
<evidence type="ECO:0000313" key="3">
    <source>
        <dbReference type="EMBL" id="ABL64471.1"/>
    </source>
</evidence>
<dbReference type="Gene3D" id="3.50.50.60">
    <property type="entry name" value="FAD/NAD(P)-binding domain"/>
    <property type="match status" value="2"/>
</dbReference>
<name>A1BDJ4_CHLPD</name>
<keyword evidence="4" id="KW-1185">Reference proteome</keyword>
<dbReference type="RefSeq" id="WP_011744304.1">
    <property type="nucleotide sequence ID" value="NC_008639.1"/>
</dbReference>
<proteinExistence type="predicted"/>
<dbReference type="InterPro" id="IPR017896">
    <property type="entry name" value="4Fe4S_Fe-S-bd"/>
</dbReference>
<sequence length="659" mass="70658">MNALTLTINGLKTTVQPGTSILDAAASCGITIPTLCFQQSLDVQGACWICIVEIKGKNRFVPACSTKVSAGMVIETETEELHMMRRRTLERLIEQHCGDCLGQCELACPAGCNIPGFISEIAAHHDDEAIAIIKNTIPLPGILGRVCPAPCEDACRRHGVDDPVSICALKRYAADRDMEASERYIPAIAEKSGKHVAVIGAGPAGLTAAYYLLALGHEVTIYDEHPAAGGMMRYGIPRFRLPESVIDKDVEPLEQMGATFRFNTRFGKDISTASLQSAFDAIFLAVGAQQAAAMHIPGEHETGVLSGIEFLRQANEGVAEHPGANVVVVGGGNTAVDAARTALRLGATTVTILYRRTKEEMPANQQEINEAIAEGITLHVLALPVSMRRMNGFTEITAIAMRQGEPDESGRKKPVPINGSEFTIAANTVISATGQQVDCSIAMAAGIGTSPEGTFDVNQATLQSNIAGIFSAGDCVTGPDLAITAVSEGRRAAHSIHLFLQGKPVVGKPQQFNSSYGPRDQAPEAFYSKANPFEKIALPEISLLERSGTFREVVLGLSPEDAAQEALRCLQCRCNAIDNCRLRELAALYLPSGSCKLEEKLDFEIISGTDIRIEREKCVDCGICVRTLEQYGTEHEPDYQKLSTSCPTGALSEAMLNKK</sequence>
<dbReference type="PANTHER" id="PTHR42783">
    <property type="entry name" value="GLUTAMATE SYNTHASE [NADPH] SMALL CHAIN"/>
    <property type="match status" value="1"/>
</dbReference>
<evidence type="ECO:0000259" key="2">
    <source>
        <dbReference type="PROSITE" id="PS51379"/>
    </source>
</evidence>
<organism evidence="3 4">
    <name type="scientific">Chlorobium phaeobacteroides (strain DSM 266 / SMG 266 / 2430)</name>
    <dbReference type="NCBI Taxonomy" id="290317"/>
    <lineage>
        <taxon>Bacteria</taxon>
        <taxon>Pseudomonadati</taxon>
        <taxon>Chlorobiota</taxon>
        <taxon>Chlorobiia</taxon>
        <taxon>Chlorobiales</taxon>
        <taxon>Chlorobiaceae</taxon>
        <taxon>Chlorobium/Pelodictyon group</taxon>
        <taxon>Chlorobium</taxon>
    </lineage>
</organism>
<dbReference type="KEGG" id="cph:Cpha266_0413"/>
<dbReference type="HOGENOM" id="CLU_000422_3_4_10"/>
<dbReference type="CDD" id="cd00207">
    <property type="entry name" value="fer2"/>
    <property type="match status" value="1"/>
</dbReference>
<gene>
    <name evidence="3" type="ordered locus">Cpha266_0413</name>
</gene>
<protein>
    <submittedName>
        <fullName evidence="3">Ferredoxin</fullName>
    </submittedName>
</protein>
<dbReference type="GO" id="GO:0016491">
    <property type="term" value="F:oxidoreductase activity"/>
    <property type="evidence" value="ECO:0007669"/>
    <property type="project" value="InterPro"/>
</dbReference>
<dbReference type="eggNOG" id="COG0493">
    <property type="taxonomic scope" value="Bacteria"/>
</dbReference>
<dbReference type="SUPFAM" id="SSF46548">
    <property type="entry name" value="alpha-helical ferredoxin"/>
    <property type="match status" value="2"/>
</dbReference>